<feature type="compositionally biased region" description="Polar residues" evidence="2">
    <location>
        <begin position="204"/>
        <end position="218"/>
    </location>
</feature>
<protein>
    <recommendedName>
        <fullName evidence="5">Coronin-7</fullName>
    </recommendedName>
</protein>
<proteinExistence type="inferred from homology"/>
<dbReference type="Pfam" id="PF16300">
    <property type="entry name" value="WD40_4"/>
    <property type="match status" value="1"/>
</dbReference>
<dbReference type="Gene3D" id="2.130.10.10">
    <property type="entry name" value="YVTN repeat-like/Quinoprotein amine dehydrogenase"/>
    <property type="match status" value="1"/>
</dbReference>
<evidence type="ECO:0000256" key="1">
    <source>
        <dbReference type="ARBA" id="ARBA00009482"/>
    </source>
</evidence>
<reference evidence="3 4" key="1">
    <citation type="submission" date="2015-09" db="EMBL/GenBank/DDBJ databases">
        <title>Draft genome of the parasitic nematode Teladorsagia circumcincta isolate WARC Sus (inbred).</title>
        <authorList>
            <person name="Mitreva M."/>
        </authorList>
    </citation>
    <scope>NUCLEOTIDE SEQUENCE [LARGE SCALE GENOMIC DNA]</scope>
    <source>
        <strain evidence="3 4">S</strain>
    </source>
</reference>
<dbReference type="PANTHER" id="PTHR10856">
    <property type="entry name" value="CORONIN"/>
    <property type="match status" value="1"/>
</dbReference>
<evidence type="ECO:0000256" key="2">
    <source>
        <dbReference type="SAM" id="MobiDB-lite"/>
    </source>
</evidence>
<feature type="region of interest" description="Disordered" evidence="2">
    <location>
        <begin position="151"/>
        <end position="218"/>
    </location>
</feature>
<organism evidence="3 4">
    <name type="scientific">Teladorsagia circumcincta</name>
    <name type="common">Brown stomach worm</name>
    <name type="synonym">Ostertagia circumcincta</name>
    <dbReference type="NCBI Taxonomy" id="45464"/>
    <lineage>
        <taxon>Eukaryota</taxon>
        <taxon>Metazoa</taxon>
        <taxon>Ecdysozoa</taxon>
        <taxon>Nematoda</taxon>
        <taxon>Chromadorea</taxon>
        <taxon>Rhabditida</taxon>
        <taxon>Rhabditina</taxon>
        <taxon>Rhabditomorpha</taxon>
        <taxon>Strongyloidea</taxon>
        <taxon>Trichostrongylidae</taxon>
        <taxon>Teladorsagia</taxon>
    </lineage>
</organism>
<comment type="similarity">
    <text evidence="1">Belongs to the WD repeat coronin family.</text>
</comment>
<dbReference type="PANTHER" id="PTHR10856:SF20">
    <property type="entry name" value="CORONIN-7"/>
    <property type="match status" value="1"/>
</dbReference>
<accession>A0A2G9TBZ8</accession>
<dbReference type="InterPro" id="IPR015505">
    <property type="entry name" value="Coronin"/>
</dbReference>
<sequence length="260" mass="28427">KRAQEVHVLDVSKWDKPVHTQEYVSTTGVLMPFYDPDTKLVFLVGKGTNKLFIAEFQSKVPYLSPVYEMSLAEQNLGACLGSKRNVTVMDGEVDTLYQLTKHCILPIPCIVPRRSYRDFHADLFPDTRGPKAGCTSAEWLAGSNALPEKVSLAPNGTSGLPHVLNQTPSTPSPLSPPAPSPTIKESPKATVESVILPHSDRPRAQTQPSGFVGSGTLTDSVSQTVSTLKTKINLKEDKPDVKELVYTVDDNSEKENDLKK</sequence>
<dbReference type="Proteomes" id="UP000230423">
    <property type="component" value="Unassembled WGS sequence"/>
</dbReference>
<name>A0A2G9TBZ8_TELCI</name>
<dbReference type="AlphaFoldDB" id="A0A2G9TBZ8"/>
<dbReference type="EMBL" id="KZ385792">
    <property type="protein sequence ID" value="PIO55486.1"/>
    <property type="molecule type" value="Genomic_DNA"/>
</dbReference>
<evidence type="ECO:0000313" key="4">
    <source>
        <dbReference type="Proteomes" id="UP000230423"/>
    </source>
</evidence>
<feature type="non-terminal residue" evidence="3">
    <location>
        <position position="1"/>
    </location>
</feature>
<evidence type="ECO:0008006" key="5">
    <source>
        <dbReference type="Google" id="ProtNLM"/>
    </source>
</evidence>
<dbReference type="SMART" id="SM01167">
    <property type="entry name" value="DUF1900"/>
    <property type="match status" value="1"/>
</dbReference>
<keyword evidence="4" id="KW-1185">Reference proteome</keyword>
<feature type="compositionally biased region" description="Pro residues" evidence="2">
    <location>
        <begin position="170"/>
        <end position="180"/>
    </location>
</feature>
<evidence type="ECO:0000313" key="3">
    <source>
        <dbReference type="EMBL" id="PIO55486.1"/>
    </source>
</evidence>
<dbReference type="OrthoDB" id="5842707at2759"/>
<feature type="non-terminal residue" evidence="3">
    <location>
        <position position="260"/>
    </location>
</feature>
<dbReference type="InterPro" id="IPR015943">
    <property type="entry name" value="WD40/YVTN_repeat-like_dom_sf"/>
</dbReference>
<gene>
    <name evidence="3" type="ORF">TELCIR_23127</name>
</gene>